<dbReference type="AlphaFoldDB" id="A0A653CYI2"/>
<organism evidence="9 10">
    <name type="scientific">Callosobruchus maculatus</name>
    <name type="common">Southern cowpea weevil</name>
    <name type="synonym">Pulse bruchid</name>
    <dbReference type="NCBI Taxonomy" id="64391"/>
    <lineage>
        <taxon>Eukaryota</taxon>
        <taxon>Metazoa</taxon>
        <taxon>Ecdysozoa</taxon>
        <taxon>Arthropoda</taxon>
        <taxon>Hexapoda</taxon>
        <taxon>Insecta</taxon>
        <taxon>Pterygota</taxon>
        <taxon>Neoptera</taxon>
        <taxon>Endopterygota</taxon>
        <taxon>Coleoptera</taxon>
        <taxon>Polyphaga</taxon>
        <taxon>Cucujiformia</taxon>
        <taxon>Chrysomeloidea</taxon>
        <taxon>Chrysomelidae</taxon>
        <taxon>Bruchinae</taxon>
        <taxon>Bruchini</taxon>
        <taxon>Callosobruchus</taxon>
    </lineage>
</organism>
<reference evidence="9 10" key="1">
    <citation type="submission" date="2019-01" db="EMBL/GenBank/DDBJ databases">
        <authorList>
            <person name="Sayadi A."/>
        </authorList>
    </citation>
    <scope>NUCLEOTIDE SEQUENCE [LARGE SCALE GENOMIC DNA]</scope>
</reference>
<gene>
    <name evidence="9" type="ORF">CALMAC_LOCUS12530</name>
</gene>
<proteinExistence type="predicted"/>
<dbReference type="InterPro" id="IPR027521">
    <property type="entry name" value="Usb1"/>
</dbReference>
<dbReference type="Proteomes" id="UP000410492">
    <property type="component" value="Unassembled WGS sequence"/>
</dbReference>
<keyword evidence="2" id="KW-0378">Hydrolase</keyword>
<comment type="catalytic activity">
    <reaction evidence="5">
        <text>a 3'-end uridylyl-uridine-RNA = a 3'-end 2',3'-cyclophospho-uridine-RNA + uridine</text>
        <dbReference type="Rhea" id="RHEA:46052"/>
        <dbReference type="Rhea" id="RHEA-COMP:17384"/>
        <dbReference type="Rhea" id="RHEA-COMP:17385"/>
        <dbReference type="ChEBI" id="CHEBI:16704"/>
        <dbReference type="ChEBI" id="CHEBI:85643"/>
        <dbReference type="ChEBI" id="CHEBI:85644"/>
    </reaction>
    <physiologicalReaction direction="left-to-right" evidence="5">
        <dbReference type="Rhea" id="RHEA:46053"/>
    </physiologicalReaction>
</comment>
<dbReference type="GO" id="GO:0000175">
    <property type="term" value="F:3'-5'-RNA exonuclease activity"/>
    <property type="evidence" value="ECO:0007669"/>
    <property type="project" value="TreeGrafter"/>
</dbReference>
<evidence type="ECO:0000256" key="3">
    <source>
        <dbReference type="ARBA" id="ARBA00023239"/>
    </source>
</evidence>
<keyword evidence="4" id="KW-0539">Nucleus</keyword>
<feature type="compositionally biased region" description="Basic and acidic residues" evidence="8">
    <location>
        <begin position="34"/>
        <end position="45"/>
    </location>
</feature>
<evidence type="ECO:0000256" key="1">
    <source>
        <dbReference type="ARBA" id="ARBA00022722"/>
    </source>
</evidence>
<dbReference type="Pfam" id="PF09749">
    <property type="entry name" value="HVSL"/>
    <property type="match status" value="1"/>
</dbReference>
<dbReference type="EMBL" id="CAACVG010009183">
    <property type="protein sequence ID" value="VEN52357.1"/>
    <property type="molecule type" value="Genomic_DNA"/>
</dbReference>
<evidence type="ECO:0000256" key="8">
    <source>
        <dbReference type="SAM" id="MobiDB-lite"/>
    </source>
</evidence>
<protein>
    <recommendedName>
        <fullName evidence="6">U6 snRNA phosphodiesterase 1</fullName>
    </recommendedName>
    <alternativeName>
        <fullName evidence="7">3'-5' RNA exonuclease USB1</fullName>
    </alternativeName>
</protein>
<dbReference type="GO" id="GO:0005634">
    <property type="term" value="C:nucleus"/>
    <property type="evidence" value="ECO:0007669"/>
    <property type="project" value="TreeGrafter"/>
</dbReference>
<keyword evidence="1" id="KW-0540">Nuclease</keyword>
<evidence type="ECO:0000256" key="6">
    <source>
        <dbReference type="ARBA" id="ARBA00029543"/>
    </source>
</evidence>
<keyword evidence="3" id="KW-0456">Lyase</keyword>
<name>A0A653CYI2_CALMS</name>
<dbReference type="PANTHER" id="PTHR13522">
    <property type="entry name" value="U6 SNRNA PHOSPHODIESTERASE 1"/>
    <property type="match status" value="1"/>
</dbReference>
<evidence type="ECO:0000313" key="9">
    <source>
        <dbReference type="EMBL" id="VEN52357.1"/>
    </source>
</evidence>
<evidence type="ECO:0000313" key="10">
    <source>
        <dbReference type="Proteomes" id="UP000410492"/>
    </source>
</evidence>
<evidence type="ECO:0000256" key="4">
    <source>
        <dbReference type="ARBA" id="ARBA00023242"/>
    </source>
</evidence>
<dbReference type="OrthoDB" id="49151at2759"/>
<accession>A0A653CYI2</accession>
<evidence type="ECO:0000256" key="5">
    <source>
        <dbReference type="ARBA" id="ARBA00029300"/>
    </source>
</evidence>
<sequence>MLKNKGALALVVDYGSDTSDDDVPGPRVSTKRTHNSEDELSDSERHHNKKDKMLPLPHMFKESSSHDQHIDDPTVHGGRIRTFGHVRGNWASYAYIPCK</sequence>
<keyword evidence="10" id="KW-1185">Reference proteome</keyword>
<evidence type="ECO:0000256" key="7">
    <source>
        <dbReference type="ARBA" id="ARBA00030030"/>
    </source>
</evidence>
<dbReference type="GO" id="GO:0016829">
    <property type="term" value="F:lyase activity"/>
    <property type="evidence" value="ECO:0007669"/>
    <property type="project" value="UniProtKB-KW"/>
</dbReference>
<evidence type="ECO:0000256" key="2">
    <source>
        <dbReference type="ARBA" id="ARBA00022801"/>
    </source>
</evidence>
<dbReference type="PANTHER" id="PTHR13522:SF3">
    <property type="entry name" value="U6 SNRNA PHOSPHODIESTERASE 1"/>
    <property type="match status" value="1"/>
</dbReference>
<dbReference type="GO" id="GO:0034477">
    <property type="term" value="P:U6 snRNA 3'-end processing"/>
    <property type="evidence" value="ECO:0007669"/>
    <property type="project" value="InterPro"/>
</dbReference>
<feature type="region of interest" description="Disordered" evidence="8">
    <location>
        <begin position="13"/>
        <end position="54"/>
    </location>
</feature>